<keyword evidence="6" id="KW-0813">Transport</keyword>
<sequence>MIWQNYIAFNMLVRREISRFFRIWTQTLLPSPISIILYFIIFGSLIGPRIGELGGYPYIDYIAPGLIMMAIINNSYANVVASFFGAKFQKNIEEMYVSPMSANTILWGFVIGGVVRGFCVGLIVMVVAFLFADLHLYHAWIILLVAFLTALLFSLAGLLNAIFSKKFDDINIIPTFVLTPLTYLGGVFYSIHMLPSFWQKVSYFNPMLYMVDAFRYGMLGVSDIAVEKAILFIASVCVVLYLVNWWALVKGIGIKN</sequence>
<evidence type="ECO:0000256" key="2">
    <source>
        <dbReference type="ARBA" id="ARBA00007783"/>
    </source>
</evidence>
<dbReference type="AlphaFoldDB" id="A0A0Q9YS33"/>
<keyword evidence="5 6" id="KW-0472">Membrane</keyword>
<protein>
    <recommendedName>
        <fullName evidence="6">Transport permease protein</fullName>
    </recommendedName>
</protein>
<dbReference type="PROSITE" id="PS51012">
    <property type="entry name" value="ABC_TM2"/>
    <property type="match status" value="1"/>
</dbReference>
<dbReference type="OrthoDB" id="9804001at2"/>
<comment type="similarity">
    <text evidence="2 6">Belongs to the ABC-2 integral membrane protein family.</text>
</comment>
<evidence type="ECO:0000256" key="3">
    <source>
        <dbReference type="ARBA" id="ARBA00022692"/>
    </source>
</evidence>
<feature type="transmembrane region" description="Helical" evidence="6">
    <location>
        <begin position="175"/>
        <end position="198"/>
    </location>
</feature>
<evidence type="ECO:0000313" key="8">
    <source>
        <dbReference type="EMBL" id="KRG19646.1"/>
    </source>
</evidence>
<feature type="domain" description="ABC transmembrane type-2" evidence="7">
    <location>
        <begin position="22"/>
        <end position="251"/>
    </location>
</feature>
<reference evidence="8" key="1">
    <citation type="submission" date="2015-09" db="EMBL/GenBank/DDBJ databases">
        <title>Draft Genome Sequences of Two Novel Amoeba-resistant Intranuclear Bacteria, Candidatus Berkiella cookevillensis and Candidatus Berkiella aquae.</title>
        <authorList>
            <person name="Mehari Y.T."/>
            <person name="Arivett B.A."/>
            <person name="Farone A.L."/>
            <person name="Gunderson J.H."/>
            <person name="Farone M.B."/>
        </authorList>
    </citation>
    <scope>NUCLEOTIDE SEQUENCE [LARGE SCALE GENOMIC DNA]</scope>
    <source>
        <strain evidence="8">CC99</strain>
    </source>
</reference>
<dbReference type="InterPro" id="IPR052522">
    <property type="entry name" value="ABC-2_transport_permease"/>
</dbReference>
<dbReference type="InterPro" id="IPR047817">
    <property type="entry name" value="ABC2_TM_bact-type"/>
</dbReference>
<evidence type="ECO:0000256" key="5">
    <source>
        <dbReference type="ARBA" id="ARBA00023136"/>
    </source>
</evidence>
<dbReference type="GO" id="GO:0043190">
    <property type="term" value="C:ATP-binding cassette (ABC) transporter complex"/>
    <property type="evidence" value="ECO:0007669"/>
    <property type="project" value="InterPro"/>
</dbReference>
<dbReference type="PATRIC" id="fig|1590042.3.peg.677"/>
<dbReference type="PANTHER" id="PTHR43332">
    <property type="entry name" value="INNER MEMBRANE TRANSPORT PERMEASE YADH-RELATED"/>
    <property type="match status" value="1"/>
</dbReference>
<evidence type="ECO:0000256" key="4">
    <source>
        <dbReference type="ARBA" id="ARBA00022989"/>
    </source>
</evidence>
<feature type="transmembrane region" description="Helical" evidence="6">
    <location>
        <begin position="21"/>
        <end position="41"/>
    </location>
</feature>
<evidence type="ECO:0000256" key="6">
    <source>
        <dbReference type="RuleBase" id="RU361157"/>
    </source>
</evidence>
<feature type="transmembrane region" description="Helical" evidence="6">
    <location>
        <begin position="137"/>
        <end position="163"/>
    </location>
</feature>
<dbReference type="GO" id="GO:0140359">
    <property type="term" value="F:ABC-type transporter activity"/>
    <property type="evidence" value="ECO:0007669"/>
    <property type="project" value="InterPro"/>
</dbReference>
<dbReference type="InterPro" id="IPR000412">
    <property type="entry name" value="ABC_2_transport"/>
</dbReference>
<feature type="transmembrane region" description="Helical" evidence="6">
    <location>
        <begin position="105"/>
        <end position="131"/>
    </location>
</feature>
<dbReference type="NCBIfam" id="NF011648">
    <property type="entry name" value="PRK15066.1"/>
    <property type="match status" value="1"/>
</dbReference>
<keyword evidence="6" id="KW-1003">Cell membrane</keyword>
<gene>
    <name evidence="8" type="primary">yadH</name>
    <name evidence="8" type="ORF">CC99x_00659</name>
</gene>
<name>A0A0Q9YS33_9GAMM</name>
<dbReference type="PIRSF" id="PIRSF006648">
    <property type="entry name" value="DrrB"/>
    <property type="match status" value="1"/>
</dbReference>
<proteinExistence type="inferred from homology"/>
<accession>A0A0Q9YS33</accession>
<organism evidence="8">
    <name type="scientific">Candidatus Berkiella cookevillensis</name>
    <dbReference type="NCBI Taxonomy" id="437022"/>
    <lineage>
        <taxon>Bacteria</taxon>
        <taxon>Pseudomonadati</taxon>
        <taxon>Pseudomonadota</taxon>
        <taxon>Gammaproteobacteria</taxon>
        <taxon>Candidatus Berkiellales</taxon>
        <taxon>Candidatus Berkiellaceae</taxon>
        <taxon>Candidatus Berkiella</taxon>
    </lineage>
</organism>
<dbReference type="InterPro" id="IPR013525">
    <property type="entry name" value="ABC2_TM"/>
</dbReference>
<comment type="subcellular location">
    <subcellularLocation>
        <location evidence="6">Cell inner membrane</location>
        <topology evidence="6">Multi-pass membrane protein</topology>
    </subcellularLocation>
    <subcellularLocation>
        <location evidence="1">Membrane</location>
        <topology evidence="1">Multi-pass membrane protein</topology>
    </subcellularLocation>
</comment>
<evidence type="ECO:0000256" key="1">
    <source>
        <dbReference type="ARBA" id="ARBA00004141"/>
    </source>
</evidence>
<dbReference type="PRINTS" id="PR00164">
    <property type="entry name" value="ABC2TRNSPORT"/>
</dbReference>
<dbReference type="STRING" id="437022.CC99x_00659"/>
<comment type="caution">
    <text evidence="8">The sequence shown here is derived from an EMBL/GenBank/DDBJ whole genome shotgun (WGS) entry which is preliminary data.</text>
</comment>
<dbReference type="Pfam" id="PF01061">
    <property type="entry name" value="ABC2_membrane"/>
    <property type="match status" value="1"/>
</dbReference>
<feature type="transmembrane region" description="Helical" evidence="6">
    <location>
        <begin position="229"/>
        <end position="249"/>
    </location>
</feature>
<keyword evidence="3 6" id="KW-0812">Transmembrane</keyword>
<dbReference type="PANTHER" id="PTHR43332:SF2">
    <property type="entry name" value="INNER MEMBRANE TRANSPORT PERMEASE YADH"/>
    <property type="match status" value="1"/>
</dbReference>
<dbReference type="EMBL" id="LKHV01000002">
    <property type="protein sequence ID" value="KRG19646.1"/>
    <property type="molecule type" value="Genomic_DNA"/>
</dbReference>
<feature type="transmembrane region" description="Helical" evidence="6">
    <location>
        <begin position="61"/>
        <end position="84"/>
    </location>
</feature>
<keyword evidence="4 6" id="KW-1133">Transmembrane helix</keyword>
<evidence type="ECO:0000259" key="7">
    <source>
        <dbReference type="PROSITE" id="PS51012"/>
    </source>
</evidence>